<dbReference type="PANTHER" id="PTHR42648:SF28">
    <property type="entry name" value="TRANSPOSON-ENCODED PROTEIN WITH RIBONUCLEASE H-LIKE AND RETROVIRUS ZINC FINGER-LIKE DOMAINS"/>
    <property type="match status" value="1"/>
</dbReference>
<organism evidence="2">
    <name type="scientific">Trichuris suis</name>
    <name type="common">pig whipworm</name>
    <dbReference type="NCBI Taxonomy" id="68888"/>
    <lineage>
        <taxon>Eukaryota</taxon>
        <taxon>Metazoa</taxon>
        <taxon>Ecdysozoa</taxon>
        <taxon>Nematoda</taxon>
        <taxon>Enoplea</taxon>
        <taxon>Dorylaimia</taxon>
        <taxon>Trichinellida</taxon>
        <taxon>Trichuridae</taxon>
        <taxon>Trichuris</taxon>
    </lineage>
</organism>
<dbReference type="PROSITE" id="PS50994">
    <property type="entry name" value="INTEGRASE"/>
    <property type="match status" value="1"/>
</dbReference>
<dbReference type="SUPFAM" id="SSF53098">
    <property type="entry name" value="Ribonuclease H-like"/>
    <property type="match status" value="1"/>
</dbReference>
<dbReference type="Pfam" id="PF00665">
    <property type="entry name" value="rve"/>
    <property type="match status" value="1"/>
</dbReference>
<evidence type="ECO:0000313" key="2">
    <source>
        <dbReference type="EMBL" id="KFD62530.1"/>
    </source>
</evidence>
<dbReference type="InterPro" id="IPR012337">
    <property type="entry name" value="RNaseH-like_sf"/>
</dbReference>
<dbReference type="AlphaFoldDB" id="A0A085MZ84"/>
<proteinExistence type="predicted"/>
<dbReference type="EMBL" id="KL367593">
    <property type="protein sequence ID" value="KFD62530.1"/>
    <property type="molecule type" value="Genomic_DNA"/>
</dbReference>
<dbReference type="GO" id="GO:0015074">
    <property type="term" value="P:DNA integration"/>
    <property type="evidence" value="ECO:0007669"/>
    <property type="project" value="InterPro"/>
</dbReference>
<dbReference type="Proteomes" id="UP000030758">
    <property type="component" value="Unassembled WGS sequence"/>
</dbReference>
<protein>
    <recommendedName>
        <fullName evidence="1">Integrase catalytic domain-containing protein</fullName>
    </recommendedName>
</protein>
<dbReference type="Gene3D" id="3.30.420.10">
    <property type="entry name" value="Ribonuclease H-like superfamily/Ribonuclease H"/>
    <property type="match status" value="1"/>
</dbReference>
<feature type="domain" description="Integrase catalytic" evidence="1">
    <location>
        <begin position="25"/>
        <end position="193"/>
    </location>
</feature>
<accession>A0A085MZ84</accession>
<name>A0A085MZ84_9BILA</name>
<dbReference type="GO" id="GO:0003676">
    <property type="term" value="F:nucleic acid binding"/>
    <property type="evidence" value="ECO:0007669"/>
    <property type="project" value="InterPro"/>
</dbReference>
<dbReference type="InterPro" id="IPR001584">
    <property type="entry name" value="Integrase_cat-core"/>
</dbReference>
<sequence>MAVGLRMDEHNYKRPICETFFKVKVTAFPFLKSETRANRLMELIHSDLCGPMPVETPSGCCYFLTLIYDHSRFTVIRLLNSKDEVFDAVKNYIAKTSNHFSRKPMIFRSHNRREYVTKSLETYFKLQGIEHQLTIPYTSQQNDVAERRNRSFTETVRCMLSDAQLQSRFWGEAVLTAAYLQSSCPAEVHQGHL</sequence>
<dbReference type="PANTHER" id="PTHR42648">
    <property type="entry name" value="TRANSPOSASE, PUTATIVE-RELATED"/>
    <property type="match status" value="1"/>
</dbReference>
<gene>
    <name evidence="2" type="ORF">M514_25266</name>
</gene>
<dbReference type="InterPro" id="IPR036397">
    <property type="entry name" value="RNaseH_sf"/>
</dbReference>
<evidence type="ECO:0000259" key="1">
    <source>
        <dbReference type="PROSITE" id="PS50994"/>
    </source>
</evidence>
<dbReference type="InterPro" id="IPR039537">
    <property type="entry name" value="Retrotran_Ty1/copia-like"/>
</dbReference>
<reference evidence="2" key="1">
    <citation type="journal article" date="2014" name="Nat. Genet.">
        <title>Genome and transcriptome of the porcine whipworm Trichuris suis.</title>
        <authorList>
            <person name="Jex A.R."/>
            <person name="Nejsum P."/>
            <person name="Schwarz E.M."/>
            <person name="Hu L."/>
            <person name="Young N.D."/>
            <person name="Hall R.S."/>
            <person name="Korhonen P.K."/>
            <person name="Liao S."/>
            <person name="Thamsborg S."/>
            <person name="Xia J."/>
            <person name="Xu P."/>
            <person name="Wang S."/>
            <person name="Scheerlinck J.P."/>
            <person name="Hofmann A."/>
            <person name="Sternberg P.W."/>
            <person name="Wang J."/>
            <person name="Gasser R.B."/>
        </authorList>
    </citation>
    <scope>NUCLEOTIDE SEQUENCE [LARGE SCALE GENOMIC DNA]</scope>
    <source>
        <strain evidence="2">DCEP-RM93F</strain>
    </source>
</reference>